<feature type="non-terminal residue" evidence="1">
    <location>
        <position position="49"/>
    </location>
</feature>
<dbReference type="AlphaFoldDB" id="A0A3B0TFR0"/>
<gene>
    <name evidence="1" type="ORF">MNBD_ACTINO01-1274</name>
</gene>
<evidence type="ECO:0000313" key="1">
    <source>
        <dbReference type="EMBL" id="VAW05816.1"/>
    </source>
</evidence>
<sequence length="49" mass="5710">MDGLATFHWAFRRRVRDRDIFFFGTAMVKTSSVQSSDSRKSLRTAKGER</sequence>
<proteinExistence type="predicted"/>
<dbReference type="EMBL" id="UOEI01000442">
    <property type="protein sequence ID" value="VAW05816.1"/>
    <property type="molecule type" value="Genomic_DNA"/>
</dbReference>
<name>A0A3B0TFR0_9ZZZZ</name>
<protein>
    <submittedName>
        <fullName evidence="1">Uncharacterized protein</fullName>
    </submittedName>
</protein>
<organism evidence="1">
    <name type="scientific">hydrothermal vent metagenome</name>
    <dbReference type="NCBI Taxonomy" id="652676"/>
    <lineage>
        <taxon>unclassified sequences</taxon>
        <taxon>metagenomes</taxon>
        <taxon>ecological metagenomes</taxon>
    </lineage>
</organism>
<reference evidence="1" key="1">
    <citation type="submission" date="2018-06" db="EMBL/GenBank/DDBJ databases">
        <authorList>
            <person name="Zhirakovskaya E."/>
        </authorList>
    </citation>
    <scope>NUCLEOTIDE SEQUENCE</scope>
</reference>
<accession>A0A3B0TFR0</accession>